<protein>
    <submittedName>
        <fullName evidence="1">Uncharacterized protein</fullName>
    </submittedName>
</protein>
<organism evidence="1 2">
    <name type="scientific">Dermatophagoides farinae</name>
    <name type="common">American house dust mite</name>
    <dbReference type="NCBI Taxonomy" id="6954"/>
    <lineage>
        <taxon>Eukaryota</taxon>
        <taxon>Metazoa</taxon>
        <taxon>Ecdysozoa</taxon>
        <taxon>Arthropoda</taxon>
        <taxon>Chelicerata</taxon>
        <taxon>Arachnida</taxon>
        <taxon>Acari</taxon>
        <taxon>Acariformes</taxon>
        <taxon>Sarcoptiformes</taxon>
        <taxon>Astigmata</taxon>
        <taxon>Psoroptidia</taxon>
        <taxon>Analgoidea</taxon>
        <taxon>Pyroglyphidae</taxon>
        <taxon>Dermatophagoidinae</taxon>
        <taxon>Dermatophagoides</taxon>
    </lineage>
</organism>
<sequence length="59" mass="6470">MHTLLQERANDERVFNVTSGVVGCQLDVPAMTARVDCDCAAIWFFGKANVLPSGFLKIN</sequence>
<name>A0A922L8R7_DERFA</name>
<keyword evidence="2" id="KW-1185">Reference proteome</keyword>
<dbReference type="Proteomes" id="UP000790347">
    <property type="component" value="Unassembled WGS sequence"/>
</dbReference>
<accession>A0A922L8R7</accession>
<proteinExistence type="predicted"/>
<dbReference type="AlphaFoldDB" id="A0A922L8R7"/>
<reference evidence="1" key="2">
    <citation type="journal article" date="2022" name="Res Sq">
        <title>Comparative Genomics Reveals Insights into the Divergent Evolution of Astigmatic Mites and Household Pest Adaptations.</title>
        <authorList>
            <person name="Xiong Q."/>
            <person name="Wan A.T.-Y."/>
            <person name="Liu X.-Y."/>
            <person name="Fung C.S.-H."/>
            <person name="Xiao X."/>
            <person name="Malainual N."/>
            <person name="Hou J."/>
            <person name="Wang L."/>
            <person name="Wang M."/>
            <person name="Yang K."/>
            <person name="Cui Y."/>
            <person name="Leung E."/>
            <person name="Nong W."/>
            <person name="Shin S.-K."/>
            <person name="Au S."/>
            <person name="Jeong K.Y."/>
            <person name="Chew F.T."/>
            <person name="Hui J."/>
            <person name="Leung T.F."/>
            <person name="Tungtrongchitr A."/>
            <person name="Zhong N."/>
            <person name="Liu Z."/>
            <person name="Tsui S."/>
        </authorList>
    </citation>
    <scope>NUCLEOTIDE SEQUENCE</scope>
    <source>
        <strain evidence="1">Derf</strain>
        <tissue evidence="1">Whole organism</tissue>
    </source>
</reference>
<reference evidence="1" key="1">
    <citation type="submission" date="2013-05" db="EMBL/GenBank/DDBJ databases">
        <authorList>
            <person name="Yim A.K.Y."/>
            <person name="Chan T.F."/>
            <person name="Ji K.M."/>
            <person name="Liu X.Y."/>
            <person name="Zhou J.W."/>
            <person name="Li R.Q."/>
            <person name="Yang K.Y."/>
            <person name="Li J."/>
            <person name="Li M."/>
            <person name="Law P.T.W."/>
            <person name="Wu Y.L."/>
            <person name="Cai Z.L."/>
            <person name="Qin H."/>
            <person name="Bao Y."/>
            <person name="Leung R.K.K."/>
            <person name="Ng P.K.S."/>
            <person name="Zou J."/>
            <person name="Zhong X.J."/>
            <person name="Ran P.X."/>
            <person name="Zhong N.S."/>
            <person name="Liu Z.G."/>
            <person name="Tsui S.K.W."/>
        </authorList>
    </citation>
    <scope>NUCLEOTIDE SEQUENCE</scope>
    <source>
        <strain evidence="1">Derf</strain>
        <tissue evidence="1">Whole organism</tissue>
    </source>
</reference>
<gene>
    <name evidence="1" type="ORF">DERF_000841</name>
</gene>
<evidence type="ECO:0000313" key="2">
    <source>
        <dbReference type="Proteomes" id="UP000790347"/>
    </source>
</evidence>
<evidence type="ECO:0000313" key="1">
    <source>
        <dbReference type="EMBL" id="KAH9526779.1"/>
    </source>
</evidence>
<dbReference type="EMBL" id="ASGP02000001">
    <property type="protein sequence ID" value="KAH9526779.1"/>
    <property type="molecule type" value="Genomic_DNA"/>
</dbReference>
<comment type="caution">
    <text evidence="1">The sequence shown here is derived from an EMBL/GenBank/DDBJ whole genome shotgun (WGS) entry which is preliminary data.</text>
</comment>